<organism evidence="1 2">
    <name type="scientific">Mucilaginibacter myungsuensis</name>
    <dbReference type="NCBI Taxonomy" id="649104"/>
    <lineage>
        <taxon>Bacteria</taxon>
        <taxon>Pseudomonadati</taxon>
        <taxon>Bacteroidota</taxon>
        <taxon>Sphingobacteriia</taxon>
        <taxon>Sphingobacteriales</taxon>
        <taxon>Sphingobacteriaceae</taxon>
        <taxon>Mucilaginibacter</taxon>
    </lineage>
</organism>
<evidence type="ECO:0000313" key="1">
    <source>
        <dbReference type="EMBL" id="MBE9663987.1"/>
    </source>
</evidence>
<accession>A0A929KZD2</accession>
<evidence type="ECO:0000313" key="2">
    <source>
        <dbReference type="Proteomes" id="UP000622475"/>
    </source>
</evidence>
<proteinExistence type="predicted"/>
<dbReference type="AlphaFoldDB" id="A0A929KZD2"/>
<reference evidence="1" key="1">
    <citation type="submission" date="2020-10" db="EMBL/GenBank/DDBJ databases">
        <title>Mucilaginibacter mali sp. nov., isolated from rhizosphere soil of apple orchard.</title>
        <authorList>
            <person name="Lee J.-S."/>
            <person name="Kim H.S."/>
            <person name="Kim J.-S."/>
        </authorList>
    </citation>
    <scope>NUCLEOTIDE SEQUENCE</scope>
    <source>
        <strain evidence="1">KCTC 22746</strain>
    </source>
</reference>
<dbReference type="RefSeq" id="WP_194113237.1">
    <property type="nucleotide sequence ID" value="NZ_JADFFL010000009.1"/>
</dbReference>
<comment type="caution">
    <text evidence="1">The sequence shown here is derived from an EMBL/GenBank/DDBJ whole genome shotgun (WGS) entry which is preliminary data.</text>
</comment>
<dbReference type="EMBL" id="JADFFL010000009">
    <property type="protein sequence ID" value="MBE9663987.1"/>
    <property type="molecule type" value="Genomic_DNA"/>
</dbReference>
<dbReference type="Proteomes" id="UP000622475">
    <property type="component" value="Unassembled WGS sequence"/>
</dbReference>
<keyword evidence="2" id="KW-1185">Reference proteome</keyword>
<name>A0A929KZD2_9SPHI</name>
<gene>
    <name evidence="1" type="ORF">IRJ16_19040</name>
</gene>
<sequence length="146" mass="16493">MQTYRLQQDVKVVCEEATSFPKGIKGAFDTLSHKINMEDRQVFGISNPYKGMIRYRAAATESFDGEGAELGFPTFTIERGNYLGETLLNWQSNEMMIMSIFNRLVADKRLAGSAHCIEWYKSHTELLCMVLMKPDVDAGLAIDITL</sequence>
<protein>
    <submittedName>
        <fullName evidence="1">Uncharacterized protein</fullName>
    </submittedName>
</protein>